<organism evidence="1">
    <name type="scientific">Arundo donax</name>
    <name type="common">Giant reed</name>
    <name type="synonym">Donax arundinaceus</name>
    <dbReference type="NCBI Taxonomy" id="35708"/>
    <lineage>
        <taxon>Eukaryota</taxon>
        <taxon>Viridiplantae</taxon>
        <taxon>Streptophyta</taxon>
        <taxon>Embryophyta</taxon>
        <taxon>Tracheophyta</taxon>
        <taxon>Spermatophyta</taxon>
        <taxon>Magnoliopsida</taxon>
        <taxon>Liliopsida</taxon>
        <taxon>Poales</taxon>
        <taxon>Poaceae</taxon>
        <taxon>PACMAD clade</taxon>
        <taxon>Arundinoideae</taxon>
        <taxon>Arundineae</taxon>
        <taxon>Arundo</taxon>
    </lineage>
</organism>
<sequence>MEDITPLSSPSHIFSRKLLRQETSEMWSYSHRKLHAADIVHQIPMFKSV</sequence>
<reference evidence="1" key="2">
    <citation type="journal article" date="2015" name="Data Brief">
        <title>Shoot transcriptome of the giant reed, Arundo donax.</title>
        <authorList>
            <person name="Barrero R.A."/>
            <person name="Guerrero F.D."/>
            <person name="Moolhuijzen P."/>
            <person name="Goolsby J.A."/>
            <person name="Tidwell J."/>
            <person name="Bellgard S.E."/>
            <person name="Bellgard M.I."/>
        </authorList>
    </citation>
    <scope>NUCLEOTIDE SEQUENCE</scope>
    <source>
        <tissue evidence="1">Shoot tissue taken approximately 20 cm above the soil surface</tissue>
    </source>
</reference>
<reference evidence="1" key="1">
    <citation type="submission" date="2014-09" db="EMBL/GenBank/DDBJ databases">
        <authorList>
            <person name="Magalhaes I.L.F."/>
            <person name="Oliveira U."/>
            <person name="Santos F.R."/>
            <person name="Vidigal T.H.D.A."/>
            <person name="Brescovit A.D."/>
            <person name="Santos A.J."/>
        </authorList>
    </citation>
    <scope>NUCLEOTIDE SEQUENCE</scope>
    <source>
        <tissue evidence="1">Shoot tissue taken approximately 20 cm above the soil surface</tissue>
    </source>
</reference>
<evidence type="ECO:0000313" key="1">
    <source>
        <dbReference type="EMBL" id="JAD67858.1"/>
    </source>
</evidence>
<proteinExistence type="predicted"/>
<protein>
    <submittedName>
        <fullName evidence="1">Uncharacterized protein</fullName>
    </submittedName>
</protein>
<dbReference type="EMBL" id="GBRH01230037">
    <property type="protein sequence ID" value="JAD67858.1"/>
    <property type="molecule type" value="Transcribed_RNA"/>
</dbReference>
<dbReference type="AlphaFoldDB" id="A0A0A9C072"/>
<name>A0A0A9C072_ARUDO</name>
<accession>A0A0A9C072</accession>